<keyword evidence="3 8" id="KW-0732">Signal</keyword>
<reference evidence="10 11" key="1">
    <citation type="journal article" date="2024" name="IMA Fungus">
        <title>Apiospora arundinis, a panoply of carbohydrate-active enzymes and secondary metabolites.</title>
        <authorList>
            <person name="Sorensen T."/>
            <person name="Petersen C."/>
            <person name="Muurmann A.T."/>
            <person name="Christiansen J.V."/>
            <person name="Brundto M.L."/>
            <person name="Overgaard C.K."/>
            <person name="Boysen A.T."/>
            <person name="Wollenberg R.D."/>
            <person name="Larsen T.O."/>
            <person name="Sorensen J.L."/>
            <person name="Nielsen K.L."/>
            <person name="Sondergaard T.E."/>
        </authorList>
    </citation>
    <scope>NUCLEOTIDE SEQUENCE [LARGE SCALE GENOMIC DNA]</scope>
    <source>
        <strain evidence="10 11">AAU 773</strain>
    </source>
</reference>
<dbReference type="PANTHER" id="PTHR47966">
    <property type="entry name" value="BETA-SITE APP-CLEAVING ENZYME, ISOFORM A-RELATED"/>
    <property type="match status" value="1"/>
</dbReference>
<feature type="transmembrane region" description="Helical" evidence="7">
    <location>
        <begin position="469"/>
        <end position="492"/>
    </location>
</feature>
<keyword evidence="2 6" id="KW-0645">Protease</keyword>
<evidence type="ECO:0000259" key="9">
    <source>
        <dbReference type="PROSITE" id="PS51767"/>
    </source>
</evidence>
<gene>
    <name evidence="10" type="ORF">PGQ11_014147</name>
</gene>
<dbReference type="Pfam" id="PF00026">
    <property type="entry name" value="Asp"/>
    <property type="match status" value="1"/>
</dbReference>
<dbReference type="Proteomes" id="UP001390339">
    <property type="component" value="Unassembled WGS sequence"/>
</dbReference>
<comment type="similarity">
    <text evidence="1 6">Belongs to the peptidase A1 family.</text>
</comment>
<dbReference type="SUPFAM" id="SSF50630">
    <property type="entry name" value="Acid proteases"/>
    <property type="match status" value="1"/>
</dbReference>
<keyword evidence="7" id="KW-0812">Transmembrane</keyword>
<comment type="caution">
    <text evidence="10">The sequence shown here is derived from an EMBL/GenBank/DDBJ whole genome shotgun (WGS) entry which is preliminary data.</text>
</comment>
<evidence type="ECO:0000256" key="3">
    <source>
        <dbReference type="ARBA" id="ARBA00022729"/>
    </source>
</evidence>
<dbReference type="InterPro" id="IPR033876">
    <property type="entry name" value="SAP-like"/>
</dbReference>
<dbReference type="CDD" id="cd05474">
    <property type="entry name" value="SAP_like"/>
    <property type="match status" value="1"/>
</dbReference>
<feature type="signal peptide" evidence="8">
    <location>
        <begin position="1"/>
        <end position="19"/>
    </location>
</feature>
<dbReference type="InterPro" id="IPR001969">
    <property type="entry name" value="Aspartic_peptidase_AS"/>
</dbReference>
<evidence type="ECO:0000256" key="6">
    <source>
        <dbReference type="RuleBase" id="RU000454"/>
    </source>
</evidence>
<proteinExistence type="inferred from homology"/>
<keyword evidence="7" id="KW-0472">Membrane</keyword>
<dbReference type="PANTHER" id="PTHR47966:SF65">
    <property type="entry name" value="ASPARTIC-TYPE ENDOPEPTIDASE"/>
    <property type="match status" value="1"/>
</dbReference>
<dbReference type="PROSITE" id="PS51767">
    <property type="entry name" value="PEPTIDASE_A1"/>
    <property type="match status" value="1"/>
</dbReference>
<dbReference type="PRINTS" id="PR00792">
    <property type="entry name" value="PEPSIN"/>
</dbReference>
<evidence type="ECO:0000313" key="10">
    <source>
        <dbReference type="EMBL" id="KAK8851668.1"/>
    </source>
</evidence>
<dbReference type="InterPro" id="IPR033121">
    <property type="entry name" value="PEPTIDASE_A1"/>
</dbReference>
<sequence length="494" mass="51855">MNGVLFASLAAMLAVAASAQGVVSLDIEQPPVPRLLNRRRDLGSYSQLITNNITVKTYFAKVTVGTPPQPISLAVDTGSSDTWVIDERADGCEKKNPCITPFSARGSSTVTLLDNAPFNIKYGDNSTVSGSMMKDTLTIGGAAIKNLEMGHAHTVIKVNSGILGLGLRAGETPNGNYPNVMDLFYDQGLIGTKAFSLYLNAQDSPTGNLLFGGIDKAKFTGDLLAVPLLPSSATRKVSSYYVALSSLSMTFDNGTNQNLTFADSTVLLDSGASFTYLPNSTVTRLYQALGVAVREDPNQGVTWIDCGILDSQRKATVDFRFGGDKGPLVRVPMSQMVLDLRQGSSSSKGDLDSCLFGVLPTANDDQVHILGDTFLRSAYVVYDLANQQVALAQAKPNATANANKSDVVEFGKDATTIPGLAGDAMRSATGVPTVTVTASDGGMGATATDAVGKKNAASVSRSAPTGADLLTVGLMMFWTAIGLLTGSTWICLQL</sequence>
<evidence type="ECO:0000313" key="11">
    <source>
        <dbReference type="Proteomes" id="UP001390339"/>
    </source>
</evidence>
<keyword evidence="11" id="KW-1185">Reference proteome</keyword>
<name>A0ABR2HRR1_9PEZI</name>
<dbReference type="PROSITE" id="PS00141">
    <property type="entry name" value="ASP_PROTEASE"/>
    <property type="match status" value="2"/>
</dbReference>
<keyword evidence="5 6" id="KW-0378">Hydrolase</keyword>
<evidence type="ECO:0000256" key="7">
    <source>
        <dbReference type="SAM" id="Phobius"/>
    </source>
</evidence>
<evidence type="ECO:0000256" key="1">
    <source>
        <dbReference type="ARBA" id="ARBA00007447"/>
    </source>
</evidence>
<organism evidence="10 11">
    <name type="scientific">Apiospora arundinis</name>
    <dbReference type="NCBI Taxonomy" id="335852"/>
    <lineage>
        <taxon>Eukaryota</taxon>
        <taxon>Fungi</taxon>
        <taxon>Dikarya</taxon>
        <taxon>Ascomycota</taxon>
        <taxon>Pezizomycotina</taxon>
        <taxon>Sordariomycetes</taxon>
        <taxon>Xylariomycetidae</taxon>
        <taxon>Amphisphaeriales</taxon>
        <taxon>Apiosporaceae</taxon>
        <taxon>Apiospora</taxon>
    </lineage>
</organism>
<dbReference type="EMBL" id="JAPCWZ010000009">
    <property type="protein sequence ID" value="KAK8851668.1"/>
    <property type="molecule type" value="Genomic_DNA"/>
</dbReference>
<dbReference type="InterPro" id="IPR021109">
    <property type="entry name" value="Peptidase_aspartic_dom_sf"/>
</dbReference>
<evidence type="ECO:0000256" key="8">
    <source>
        <dbReference type="SAM" id="SignalP"/>
    </source>
</evidence>
<evidence type="ECO:0000256" key="2">
    <source>
        <dbReference type="ARBA" id="ARBA00022670"/>
    </source>
</evidence>
<protein>
    <submittedName>
        <fullName evidence="10">Aspartic peptidase domain-containing protein</fullName>
    </submittedName>
</protein>
<evidence type="ECO:0000256" key="5">
    <source>
        <dbReference type="ARBA" id="ARBA00022801"/>
    </source>
</evidence>
<keyword evidence="4 6" id="KW-0064">Aspartyl protease</keyword>
<feature type="domain" description="Peptidase A1" evidence="9">
    <location>
        <begin position="58"/>
        <end position="392"/>
    </location>
</feature>
<evidence type="ECO:0000256" key="4">
    <source>
        <dbReference type="ARBA" id="ARBA00022750"/>
    </source>
</evidence>
<accession>A0ABR2HRR1</accession>
<feature type="chain" id="PRO_5046420495" evidence="8">
    <location>
        <begin position="20"/>
        <end position="494"/>
    </location>
</feature>
<keyword evidence="7" id="KW-1133">Transmembrane helix</keyword>
<dbReference type="InterPro" id="IPR001461">
    <property type="entry name" value="Aspartic_peptidase_A1"/>
</dbReference>
<dbReference type="Gene3D" id="2.40.70.10">
    <property type="entry name" value="Acid Proteases"/>
    <property type="match status" value="2"/>
</dbReference>